<dbReference type="AlphaFoldDB" id="W4K3C5"/>
<proteinExistence type="predicted"/>
<reference evidence="2 3" key="1">
    <citation type="journal article" date="2012" name="New Phytol.">
        <title>Insight into trade-off between wood decay and parasitism from the genome of a fungal forest pathogen.</title>
        <authorList>
            <person name="Olson A."/>
            <person name="Aerts A."/>
            <person name="Asiegbu F."/>
            <person name="Belbahri L."/>
            <person name="Bouzid O."/>
            <person name="Broberg A."/>
            <person name="Canback B."/>
            <person name="Coutinho P.M."/>
            <person name="Cullen D."/>
            <person name="Dalman K."/>
            <person name="Deflorio G."/>
            <person name="van Diepen L.T."/>
            <person name="Dunand C."/>
            <person name="Duplessis S."/>
            <person name="Durling M."/>
            <person name="Gonthier P."/>
            <person name="Grimwood J."/>
            <person name="Fossdal C.G."/>
            <person name="Hansson D."/>
            <person name="Henrissat B."/>
            <person name="Hietala A."/>
            <person name="Himmelstrand K."/>
            <person name="Hoffmeister D."/>
            <person name="Hogberg N."/>
            <person name="James T.Y."/>
            <person name="Karlsson M."/>
            <person name="Kohler A."/>
            <person name="Kues U."/>
            <person name="Lee Y.H."/>
            <person name="Lin Y.C."/>
            <person name="Lind M."/>
            <person name="Lindquist E."/>
            <person name="Lombard V."/>
            <person name="Lucas S."/>
            <person name="Lunden K."/>
            <person name="Morin E."/>
            <person name="Murat C."/>
            <person name="Park J."/>
            <person name="Raffaello T."/>
            <person name="Rouze P."/>
            <person name="Salamov A."/>
            <person name="Schmutz J."/>
            <person name="Solheim H."/>
            <person name="Stahlberg J."/>
            <person name="Velez H."/>
            <person name="de Vries R.P."/>
            <person name="Wiebenga A."/>
            <person name="Woodward S."/>
            <person name="Yakovlev I."/>
            <person name="Garbelotto M."/>
            <person name="Martin F."/>
            <person name="Grigoriev I.V."/>
            <person name="Stenlid J."/>
        </authorList>
    </citation>
    <scope>NUCLEOTIDE SEQUENCE [LARGE SCALE GENOMIC DNA]</scope>
    <source>
        <strain evidence="2 3">TC 32-1</strain>
    </source>
</reference>
<dbReference type="HOGENOM" id="CLU_095057_1_1_1"/>
<dbReference type="OrthoDB" id="2501127at2759"/>
<evidence type="ECO:0000313" key="2">
    <source>
        <dbReference type="EMBL" id="ETW79581.1"/>
    </source>
</evidence>
<keyword evidence="1" id="KW-0472">Membrane</keyword>
<sequence length="183" mass="20394">MAFLPPLRIFLYCALWVFSVVLLGLTAARIHYTTHLAPRDPLNHGRSFYDPIVAELLVTTILTILWAPHIALSIAKGRQEGILNTFAGELLGNAILFLLWIVGAAISTSFWGDLGWCQQYQPCRILSALVAFAWLGWISLLFLIVLSLIHCVKNDAFGSPLHGRSYPRDSTVYTATDMRQSHA</sequence>
<dbReference type="InParanoid" id="W4K3C5"/>
<dbReference type="EMBL" id="KI925460">
    <property type="protein sequence ID" value="ETW79581.1"/>
    <property type="molecule type" value="Genomic_DNA"/>
</dbReference>
<gene>
    <name evidence="2" type="ORF">HETIRDRAFT_435012</name>
</gene>
<dbReference type="KEGG" id="hir:HETIRDRAFT_435012"/>
<feature type="transmembrane region" description="Helical" evidence="1">
    <location>
        <begin position="52"/>
        <end position="74"/>
    </location>
</feature>
<evidence type="ECO:0000256" key="1">
    <source>
        <dbReference type="SAM" id="Phobius"/>
    </source>
</evidence>
<protein>
    <recommendedName>
        <fullName evidence="4">MARVEL domain-containing protein</fullName>
    </recommendedName>
</protein>
<dbReference type="RefSeq" id="XP_009548153.1">
    <property type="nucleotide sequence ID" value="XM_009549858.1"/>
</dbReference>
<keyword evidence="1" id="KW-0812">Transmembrane</keyword>
<feature type="transmembrane region" description="Helical" evidence="1">
    <location>
        <begin position="126"/>
        <end position="149"/>
    </location>
</feature>
<dbReference type="GeneID" id="20674794"/>
<organism evidence="2 3">
    <name type="scientific">Heterobasidion irregulare (strain TC 32-1)</name>
    <dbReference type="NCBI Taxonomy" id="747525"/>
    <lineage>
        <taxon>Eukaryota</taxon>
        <taxon>Fungi</taxon>
        <taxon>Dikarya</taxon>
        <taxon>Basidiomycota</taxon>
        <taxon>Agaricomycotina</taxon>
        <taxon>Agaricomycetes</taxon>
        <taxon>Russulales</taxon>
        <taxon>Bondarzewiaceae</taxon>
        <taxon>Heterobasidion</taxon>
        <taxon>Heterobasidion annosum species complex</taxon>
    </lineage>
</organism>
<accession>W4K3C5</accession>
<keyword evidence="1" id="KW-1133">Transmembrane helix</keyword>
<keyword evidence="3" id="KW-1185">Reference proteome</keyword>
<evidence type="ECO:0000313" key="3">
    <source>
        <dbReference type="Proteomes" id="UP000030671"/>
    </source>
</evidence>
<feature type="transmembrane region" description="Helical" evidence="1">
    <location>
        <begin position="86"/>
        <end position="106"/>
    </location>
</feature>
<evidence type="ECO:0008006" key="4">
    <source>
        <dbReference type="Google" id="ProtNLM"/>
    </source>
</evidence>
<dbReference type="eggNOG" id="ENOG502SPE1">
    <property type="taxonomic scope" value="Eukaryota"/>
</dbReference>
<feature type="transmembrane region" description="Helical" evidence="1">
    <location>
        <begin position="9"/>
        <end position="32"/>
    </location>
</feature>
<dbReference type="Proteomes" id="UP000030671">
    <property type="component" value="Unassembled WGS sequence"/>
</dbReference>
<name>W4K3C5_HETIT</name>